<dbReference type="InterPro" id="IPR001279">
    <property type="entry name" value="Metallo-B-lactamas"/>
</dbReference>
<organism evidence="2 3">
    <name type="scientific">Photobacterium halotolerans</name>
    <dbReference type="NCBI Taxonomy" id="265726"/>
    <lineage>
        <taxon>Bacteria</taxon>
        <taxon>Pseudomonadati</taxon>
        <taxon>Pseudomonadota</taxon>
        <taxon>Gammaproteobacteria</taxon>
        <taxon>Vibrionales</taxon>
        <taxon>Vibrionaceae</taxon>
        <taxon>Photobacterium</taxon>
    </lineage>
</organism>
<evidence type="ECO:0000313" key="3">
    <source>
        <dbReference type="Proteomes" id="UP000033633"/>
    </source>
</evidence>
<dbReference type="Proteomes" id="UP000033633">
    <property type="component" value="Unassembled WGS sequence"/>
</dbReference>
<dbReference type="PATRIC" id="fig|265726.11.peg.1078"/>
<sequence length="295" mass="33721">MKLPCSIKTFDYHAENFSVHMVTSSEKTFFTNAFIVETENSVILIDSMMTISEAEFLKQSIINIGKELSAVIITHPHPDHYNGLSTIIGEDHHISIYGTEKSSEVIINSFDDKEKKWRPYFGDEWPKVKIPPNRFIQGSEVLYFDNIRFSFEEIGKGESNSDLLIKVGNHDSVIFVGDLVFNNMHSFMNDGHSSLWISKLQKIKEKAHESCIIFTGHGEPDQAYLLIEKQINYIKFYQNEIQSISQGRSHLTDDEKSIFVEIISRRYPNYKLLDFISAGANSVATEMAFSKSISI</sequence>
<dbReference type="InterPro" id="IPR036866">
    <property type="entry name" value="RibonucZ/Hydroxyglut_hydro"/>
</dbReference>
<dbReference type="PANTHER" id="PTHR42951">
    <property type="entry name" value="METALLO-BETA-LACTAMASE DOMAIN-CONTAINING"/>
    <property type="match status" value="1"/>
</dbReference>
<dbReference type="SMART" id="SM00849">
    <property type="entry name" value="Lactamase_B"/>
    <property type="match status" value="1"/>
</dbReference>
<dbReference type="AlphaFoldDB" id="A0A0F5VAU1"/>
<dbReference type="Gene3D" id="3.60.15.10">
    <property type="entry name" value="Ribonuclease Z/Hydroxyacylglutathione hydrolase-like"/>
    <property type="match status" value="1"/>
</dbReference>
<dbReference type="EMBL" id="JWYV01000012">
    <property type="protein sequence ID" value="KKC99238.1"/>
    <property type="molecule type" value="Genomic_DNA"/>
</dbReference>
<keyword evidence="3" id="KW-1185">Reference proteome</keyword>
<reference evidence="2 3" key="1">
    <citation type="submission" date="2014-12" db="EMBL/GenBank/DDBJ databases">
        <title>Mercury Reductase activity and rhizosphere competence traits in the genome of root associated Photobacterium halotolerans MELD1.</title>
        <authorList>
            <person name="Mathew D.C."/>
            <person name="Huang C.-C."/>
        </authorList>
    </citation>
    <scope>NUCLEOTIDE SEQUENCE [LARGE SCALE GENOMIC DNA]</scope>
    <source>
        <strain evidence="2 3">MELD1</strain>
    </source>
</reference>
<protein>
    <recommendedName>
        <fullName evidence="1">Metallo-beta-lactamase domain-containing protein</fullName>
    </recommendedName>
</protein>
<proteinExistence type="predicted"/>
<dbReference type="SUPFAM" id="SSF56281">
    <property type="entry name" value="Metallo-hydrolase/oxidoreductase"/>
    <property type="match status" value="1"/>
</dbReference>
<name>A0A0F5VAU1_9GAMM</name>
<dbReference type="OrthoDB" id="9803916at2"/>
<feature type="domain" description="Metallo-beta-lactamase" evidence="1">
    <location>
        <begin position="30"/>
        <end position="217"/>
    </location>
</feature>
<dbReference type="STRING" id="265726.KY46_14175"/>
<dbReference type="PANTHER" id="PTHR42951:SF20">
    <property type="entry name" value="BETA LACTAMASE"/>
    <property type="match status" value="1"/>
</dbReference>
<accession>A0A0F5VAU1</accession>
<gene>
    <name evidence="2" type="ORF">KY46_14175</name>
</gene>
<dbReference type="InterPro" id="IPR050855">
    <property type="entry name" value="NDM-1-like"/>
</dbReference>
<evidence type="ECO:0000259" key="1">
    <source>
        <dbReference type="SMART" id="SM00849"/>
    </source>
</evidence>
<dbReference type="Pfam" id="PF00753">
    <property type="entry name" value="Lactamase_B"/>
    <property type="match status" value="1"/>
</dbReference>
<dbReference type="RefSeq" id="WP_046221291.1">
    <property type="nucleotide sequence ID" value="NZ_JWYV01000012.1"/>
</dbReference>
<comment type="caution">
    <text evidence="2">The sequence shown here is derived from an EMBL/GenBank/DDBJ whole genome shotgun (WGS) entry which is preliminary data.</text>
</comment>
<evidence type="ECO:0000313" key="2">
    <source>
        <dbReference type="EMBL" id="KKC99238.1"/>
    </source>
</evidence>